<evidence type="ECO:0000313" key="2">
    <source>
        <dbReference type="EMBL" id="AEJ92931.1"/>
    </source>
</evidence>
<evidence type="ECO:0000313" key="3">
    <source>
        <dbReference type="Proteomes" id="UP000008400"/>
    </source>
</evidence>
<proteinExistence type="predicted"/>
<gene>
    <name evidence="2" type="primary">87</name>
    <name evidence="2" type="ORF">MRGORDO_87</name>
</gene>
<feature type="domain" description="DUF7393" evidence="1">
    <location>
        <begin position="1"/>
        <end position="48"/>
    </location>
</feature>
<dbReference type="GeneID" id="40234515"/>
<name>G1DTX6_9CAUD</name>
<sequence>MTIHIASRGPAGWTARVLFTAGTVLTVVDERGRRHLIDTSKTTTRRVSAA</sequence>
<dbReference type="InterPro" id="IPR055817">
    <property type="entry name" value="DUF7393"/>
</dbReference>
<dbReference type="EMBL" id="JN020140">
    <property type="protein sequence ID" value="AEJ92931.1"/>
    <property type="molecule type" value="Genomic_DNA"/>
</dbReference>
<reference evidence="2 3" key="1">
    <citation type="journal article" date="2012" name="J. Virol.">
        <title>Complete Genome Sequences of 138 Mycobacteriophages.</title>
        <authorList>
            <consortium name="the Science Education Alliance Phage Hunters Advancing Genomics and Evolutionary Science Program"/>
            <consortium name="the KwaZulu-Natal Research Institute for Tuberculosis and HIV Mycobacterial Genetics Course Students"/>
            <consortium name="the Phage Hunters Integrating Research and Education Program"/>
            <person name="Hatfull G.F."/>
        </authorList>
    </citation>
    <scope>NUCLEOTIDE SEQUENCE [LARGE SCALE GENOMIC DNA]</scope>
</reference>
<organism evidence="2 3">
    <name type="scientific">Mycobacterium phage MrGordo</name>
    <dbReference type="NCBI Taxonomy" id="2847995"/>
    <lineage>
        <taxon>Viruses</taxon>
        <taxon>Duplodnaviria</taxon>
        <taxon>Heunggongvirae</taxon>
        <taxon>Uroviricota</taxon>
        <taxon>Caudoviricetes</taxon>
        <taxon>Fromanvirus</taxon>
        <taxon>Fromanvirus mrgordo</taxon>
    </lineage>
</organism>
<evidence type="ECO:0000259" key="1">
    <source>
        <dbReference type="Pfam" id="PF24119"/>
    </source>
</evidence>
<accession>G1DTX6</accession>
<keyword evidence="3" id="KW-1185">Reference proteome</keyword>
<dbReference type="RefSeq" id="YP_009637802.1">
    <property type="nucleotide sequence ID" value="NC_042329.1"/>
</dbReference>
<dbReference type="Proteomes" id="UP000008400">
    <property type="component" value="Segment"/>
</dbReference>
<dbReference type="Pfam" id="PF24119">
    <property type="entry name" value="DUF7393"/>
    <property type="match status" value="1"/>
</dbReference>
<protein>
    <recommendedName>
        <fullName evidence="1">DUF7393 domain-containing protein</fullName>
    </recommendedName>
</protein>
<dbReference type="OrthoDB" id="26098at10239"/>